<name>A0A1G5GFT9_9HYPH</name>
<accession>A0A1G5GFT9</accession>
<gene>
    <name evidence="2" type="ORF">SAMN02927923_01489</name>
</gene>
<evidence type="ECO:0000313" key="3">
    <source>
        <dbReference type="Proteomes" id="UP000199569"/>
    </source>
</evidence>
<proteinExistence type="predicted"/>
<dbReference type="EMBL" id="FMVJ01000004">
    <property type="protein sequence ID" value="SCY50221.1"/>
    <property type="molecule type" value="Genomic_DNA"/>
</dbReference>
<dbReference type="STRING" id="549386.SAMN02927923_01489"/>
<evidence type="ECO:0000256" key="1">
    <source>
        <dbReference type="SAM" id="MobiDB-lite"/>
    </source>
</evidence>
<organism evidence="2 3">
    <name type="scientific">Microvirga guangxiensis</name>
    <dbReference type="NCBI Taxonomy" id="549386"/>
    <lineage>
        <taxon>Bacteria</taxon>
        <taxon>Pseudomonadati</taxon>
        <taxon>Pseudomonadota</taxon>
        <taxon>Alphaproteobacteria</taxon>
        <taxon>Hyphomicrobiales</taxon>
        <taxon>Methylobacteriaceae</taxon>
        <taxon>Microvirga</taxon>
    </lineage>
</organism>
<feature type="region of interest" description="Disordered" evidence="1">
    <location>
        <begin position="25"/>
        <end position="53"/>
    </location>
</feature>
<dbReference type="AlphaFoldDB" id="A0A1G5GFT9"/>
<keyword evidence="3" id="KW-1185">Reference proteome</keyword>
<protein>
    <submittedName>
        <fullName evidence="2">Uncharacterized protein</fullName>
    </submittedName>
</protein>
<dbReference type="Proteomes" id="UP000199569">
    <property type="component" value="Unassembled WGS sequence"/>
</dbReference>
<evidence type="ECO:0000313" key="2">
    <source>
        <dbReference type="EMBL" id="SCY50221.1"/>
    </source>
</evidence>
<sequence>MKALRGELPPCAKELRVRVGQAERCGYSSEHDSPTMSFPAGAQRRGRESIAPRLVVDPLPSLALAGDDTTG</sequence>
<reference evidence="2 3" key="1">
    <citation type="submission" date="2016-10" db="EMBL/GenBank/DDBJ databases">
        <authorList>
            <person name="de Groot N.N."/>
        </authorList>
    </citation>
    <scope>NUCLEOTIDE SEQUENCE [LARGE SCALE GENOMIC DNA]</scope>
    <source>
        <strain evidence="2 3">CGMCC 1.7666</strain>
    </source>
</reference>